<accession>A0A1Z4LJC8</accession>
<dbReference type="Gene3D" id="3.50.50.60">
    <property type="entry name" value="FAD/NAD(P)-binding domain"/>
    <property type="match status" value="2"/>
</dbReference>
<evidence type="ECO:0000256" key="6">
    <source>
        <dbReference type="ARBA" id="ARBA00023002"/>
    </source>
</evidence>
<name>A0A1Z4LJC8_9CYAN</name>
<evidence type="ECO:0000256" key="4">
    <source>
        <dbReference type="ARBA" id="ARBA00022827"/>
    </source>
</evidence>
<dbReference type="GO" id="GO:0004499">
    <property type="term" value="F:N,N-dimethylaniline monooxygenase activity"/>
    <property type="evidence" value="ECO:0007669"/>
    <property type="project" value="InterPro"/>
</dbReference>
<dbReference type="OrthoDB" id="465620at2"/>
<keyword evidence="5" id="KW-0521">NADP</keyword>
<comment type="similarity">
    <text evidence="2">Belongs to the FAD-binding monooxygenase family.</text>
</comment>
<dbReference type="EMBL" id="AP018227">
    <property type="protein sequence ID" value="BAY81304.1"/>
    <property type="molecule type" value="Genomic_DNA"/>
</dbReference>
<dbReference type="SUPFAM" id="SSF51905">
    <property type="entry name" value="FAD/NAD(P)-binding domain"/>
    <property type="match status" value="2"/>
</dbReference>
<keyword evidence="4" id="KW-0274">FAD</keyword>
<evidence type="ECO:0000256" key="2">
    <source>
        <dbReference type="ARBA" id="ARBA00010139"/>
    </source>
</evidence>
<dbReference type="GO" id="GO:0050660">
    <property type="term" value="F:flavin adenine dinucleotide binding"/>
    <property type="evidence" value="ECO:0007669"/>
    <property type="project" value="InterPro"/>
</dbReference>
<dbReference type="Pfam" id="PF00743">
    <property type="entry name" value="FMO-like"/>
    <property type="match status" value="2"/>
</dbReference>
<protein>
    <submittedName>
        <fullName evidence="8">Dimethylaniline monooxygenase</fullName>
    </submittedName>
</protein>
<proteinExistence type="inferred from homology"/>
<dbReference type="GO" id="GO:0050661">
    <property type="term" value="F:NADP binding"/>
    <property type="evidence" value="ECO:0007669"/>
    <property type="project" value="InterPro"/>
</dbReference>
<evidence type="ECO:0000256" key="7">
    <source>
        <dbReference type="SAM" id="Phobius"/>
    </source>
</evidence>
<dbReference type="InterPro" id="IPR020946">
    <property type="entry name" value="Flavin_mOase-like"/>
</dbReference>
<sequence>MQDSSFIFTESTSSRFIQQSENTNKKTPFLSQFNVHRGWFLFLLYYFSCYIALGFFLYRFVGLNYISIALSLFASIQLLRLIPSQGIRELVKKINYTCVLWFYRVNYLCTLSISISLCLAPFAACIYIASLYGITASLVTGVGLLFIFLFVLNRREAEDNRAVEEVTNTVDTTVKKTVAVIGGGVAGIVAAKEAMEEGHEVVVYEQASCLGGVWNSGDSLSKRTTGRTFSSSSRHNSFFGDFPMNPSREDNALSQTYPSHYSEADYREYLFQYTEHFDLVKLFKFNTSVESTERTKDGKWEVKVRNQDGVVETNIHDFVIVSTGLNHQSHALKLSQTSNSNKLSIGHSATYRDKEDYRDKKVVIVGMGESSSDLAAEVASVAKEVHVIVRSPVLLLPRNTFGQNLAPDHKLSRLILSCPQYMRTWKLLSQTAMHGPLYWFASKFLGLKNVFGVSLEDGKAYDDNWSWEWWTLFYKLGFFHPKARWSLTRGQVTKTAPIVDAYRKGKLHFHTQDIQTLNDSSVLLEDGTKIENVDALVNATGYKSVWPFLPAGFAEHDNRDRYRLVFHPELPNMAFVGFCRGAVGSVMQAMEMQSRWIALAISGKRQLPDKPQMQEKIAEHKQRMVGKWPTKVTMVYVNALARQEIGCEPKLSKLFSASPKIWYYLIAGPYCNAMYRFRGPHANPELARKVYEEKPQLVLPLEFYLQQVLELLLGYLTKFWSSVPPLKFFKQSSIACRTFVTPFLDLEY</sequence>
<feature type="transmembrane region" description="Helical" evidence="7">
    <location>
        <begin position="64"/>
        <end position="82"/>
    </location>
</feature>
<dbReference type="InterPro" id="IPR050346">
    <property type="entry name" value="FMO-like"/>
</dbReference>
<keyword evidence="8" id="KW-0503">Monooxygenase</keyword>
<gene>
    <name evidence="8" type="ORF">NIES267_07800</name>
</gene>
<dbReference type="InterPro" id="IPR036188">
    <property type="entry name" value="FAD/NAD-bd_sf"/>
</dbReference>
<feature type="transmembrane region" description="Helical" evidence="7">
    <location>
        <begin position="103"/>
        <end position="124"/>
    </location>
</feature>
<dbReference type="AlphaFoldDB" id="A0A1Z4LJC8"/>
<dbReference type="PANTHER" id="PTHR23023">
    <property type="entry name" value="DIMETHYLANILINE MONOOXYGENASE"/>
    <property type="match status" value="1"/>
</dbReference>
<keyword evidence="9" id="KW-1185">Reference proteome</keyword>
<keyword evidence="6" id="KW-0560">Oxidoreductase</keyword>
<evidence type="ECO:0000256" key="5">
    <source>
        <dbReference type="ARBA" id="ARBA00022857"/>
    </source>
</evidence>
<dbReference type="PRINTS" id="PR00370">
    <property type="entry name" value="FMOXYGENASE"/>
</dbReference>
<evidence type="ECO:0000313" key="8">
    <source>
        <dbReference type="EMBL" id="BAY81304.1"/>
    </source>
</evidence>
<dbReference type="InterPro" id="IPR000960">
    <property type="entry name" value="Flavin_mOase"/>
</dbReference>
<reference evidence="8 9" key="1">
    <citation type="submission" date="2017-06" db="EMBL/GenBank/DDBJ databases">
        <title>Genome sequencing of cyanobaciteial culture collection at National Institute for Environmental Studies (NIES).</title>
        <authorList>
            <person name="Hirose Y."/>
            <person name="Shimura Y."/>
            <person name="Fujisawa T."/>
            <person name="Nakamura Y."/>
            <person name="Kawachi M."/>
        </authorList>
    </citation>
    <scope>NUCLEOTIDE SEQUENCE [LARGE SCALE GENOMIC DNA]</scope>
    <source>
        <strain evidence="8 9">NIES-267</strain>
    </source>
</reference>
<evidence type="ECO:0000256" key="1">
    <source>
        <dbReference type="ARBA" id="ARBA00009183"/>
    </source>
</evidence>
<dbReference type="Proteomes" id="UP000218418">
    <property type="component" value="Chromosome"/>
</dbReference>
<keyword evidence="7" id="KW-0812">Transmembrane</keyword>
<keyword evidence="7" id="KW-1133">Transmembrane helix</keyword>
<keyword evidence="3" id="KW-0285">Flavoprotein</keyword>
<keyword evidence="7" id="KW-0472">Membrane</keyword>
<feature type="transmembrane region" description="Helical" evidence="7">
    <location>
        <begin position="130"/>
        <end position="152"/>
    </location>
</feature>
<organism evidence="8 9">
    <name type="scientific">Calothrix parasitica NIES-267</name>
    <dbReference type="NCBI Taxonomy" id="1973488"/>
    <lineage>
        <taxon>Bacteria</taxon>
        <taxon>Bacillati</taxon>
        <taxon>Cyanobacteriota</taxon>
        <taxon>Cyanophyceae</taxon>
        <taxon>Nostocales</taxon>
        <taxon>Calotrichaceae</taxon>
        <taxon>Calothrix</taxon>
    </lineage>
</organism>
<evidence type="ECO:0000313" key="9">
    <source>
        <dbReference type="Proteomes" id="UP000218418"/>
    </source>
</evidence>
<feature type="transmembrane region" description="Helical" evidence="7">
    <location>
        <begin position="39"/>
        <end position="58"/>
    </location>
</feature>
<comment type="similarity">
    <text evidence="1">Belongs to the FMO family.</text>
</comment>
<evidence type="ECO:0000256" key="3">
    <source>
        <dbReference type="ARBA" id="ARBA00022630"/>
    </source>
</evidence>